<dbReference type="KEGG" id="egl:EGR_02237"/>
<keyword evidence="3" id="KW-1185">Reference proteome</keyword>
<evidence type="ECO:0000313" key="3">
    <source>
        <dbReference type="Proteomes" id="UP000019149"/>
    </source>
</evidence>
<keyword evidence="1" id="KW-0472">Membrane</keyword>
<feature type="transmembrane region" description="Helical" evidence="1">
    <location>
        <begin position="99"/>
        <end position="118"/>
    </location>
</feature>
<sequence length="142" mass="16068">MDAKAPTTLLNNYTLVPFKVAKVYALPSFKRKALYWVGLEDPHFFKKQLHLSQKNFHGKCSTYSGIALVANPIFSRKIAEGALNAQSVSILNGETPVDIAVLWIWWIFLAGIICLKIWMQNHDICETSAKINNLNSIIVHRK</sequence>
<dbReference type="RefSeq" id="XP_024353992.1">
    <property type="nucleotide sequence ID" value="XM_024491486.1"/>
</dbReference>
<evidence type="ECO:0000256" key="1">
    <source>
        <dbReference type="SAM" id="Phobius"/>
    </source>
</evidence>
<protein>
    <submittedName>
        <fullName evidence="2">Uncharacterized protein</fullName>
    </submittedName>
</protein>
<dbReference type="CTD" id="36337952"/>
<dbReference type="OrthoDB" id="10512429at2759"/>
<organism evidence="2 3">
    <name type="scientific">Echinococcus granulosus</name>
    <name type="common">Hydatid tapeworm</name>
    <dbReference type="NCBI Taxonomy" id="6210"/>
    <lineage>
        <taxon>Eukaryota</taxon>
        <taxon>Metazoa</taxon>
        <taxon>Spiralia</taxon>
        <taxon>Lophotrochozoa</taxon>
        <taxon>Platyhelminthes</taxon>
        <taxon>Cestoda</taxon>
        <taxon>Eucestoda</taxon>
        <taxon>Cyclophyllidea</taxon>
        <taxon>Taeniidae</taxon>
        <taxon>Echinococcus</taxon>
        <taxon>Echinococcus granulosus group</taxon>
    </lineage>
</organism>
<dbReference type="AlphaFoldDB" id="W6UPT6"/>
<name>W6UPT6_ECHGR</name>
<keyword evidence="1" id="KW-0812">Transmembrane</keyword>
<dbReference type="Proteomes" id="UP000019149">
    <property type="component" value="Unassembled WGS sequence"/>
</dbReference>
<reference evidence="2 3" key="1">
    <citation type="journal article" date="2013" name="Nat. Genet.">
        <title>The genome of the hydatid tapeworm Echinococcus granulosus.</title>
        <authorList>
            <person name="Zheng H."/>
            <person name="Zhang W."/>
            <person name="Zhang L."/>
            <person name="Zhang Z."/>
            <person name="Li J."/>
            <person name="Lu G."/>
            <person name="Zhu Y."/>
            <person name="Wang Y."/>
            <person name="Huang Y."/>
            <person name="Liu J."/>
            <person name="Kang H."/>
            <person name="Chen J."/>
            <person name="Wang L."/>
            <person name="Chen A."/>
            <person name="Yu S."/>
            <person name="Gao Z."/>
            <person name="Jin L."/>
            <person name="Gu W."/>
            <person name="Wang Z."/>
            <person name="Zhao L."/>
            <person name="Shi B."/>
            <person name="Wen H."/>
            <person name="Lin R."/>
            <person name="Jones M.K."/>
            <person name="Brejova B."/>
            <person name="Vinar T."/>
            <person name="Zhao G."/>
            <person name="McManus D.P."/>
            <person name="Chen Z."/>
            <person name="Zhou Y."/>
            <person name="Wang S."/>
        </authorList>
    </citation>
    <scope>NUCLEOTIDE SEQUENCE [LARGE SCALE GENOMIC DNA]</scope>
</reference>
<keyword evidence="1" id="KW-1133">Transmembrane helix</keyword>
<comment type="caution">
    <text evidence="2">The sequence shown here is derived from an EMBL/GenBank/DDBJ whole genome shotgun (WGS) entry which is preliminary data.</text>
</comment>
<dbReference type="EMBL" id="APAU02000010">
    <property type="protein sequence ID" value="EUB62796.1"/>
    <property type="molecule type" value="Genomic_DNA"/>
</dbReference>
<gene>
    <name evidence="2" type="ORF">EGR_02237</name>
</gene>
<proteinExistence type="predicted"/>
<dbReference type="GeneID" id="36337952"/>
<accession>W6UPT6</accession>
<evidence type="ECO:0000313" key="2">
    <source>
        <dbReference type="EMBL" id="EUB62796.1"/>
    </source>
</evidence>